<dbReference type="Proteomes" id="UP000060487">
    <property type="component" value="Unassembled WGS sequence"/>
</dbReference>
<dbReference type="EMBL" id="LNQR01000032">
    <property type="protein sequence ID" value="KWT91064.1"/>
    <property type="molecule type" value="Genomic_DNA"/>
</dbReference>
<protein>
    <submittedName>
        <fullName evidence="1">Uncharacterized protein</fullName>
    </submittedName>
</protein>
<gene>
    <name evidence="1" type="ORF">ASN18_0888</name>
</gene>
<sequence length="82" mass="9333">MDRLYLGSALRFSYSHQGAEIQICAKIHIILYVYCKIGCQMAKNAGNSEKRLDKFTHYAVHSQMDSALNSAYISDLFQKARV</sequence>
<reference evidence="1 2" key="1">
    <citation type="submission" date="2015-11" db="EMBL/GenBank/DDBJ databases">
        <authorList>
            <person name="Lin W."/>
        </authorList>
    </citation>
    <scope>NUCLEOTIDE SEQUENCE [LARGE SCALE GENOMIC DNA]</scope>
    <source>
        <strain evidence="1 2">HCH-1</strain>
    </source>
</reference>
<comment type="caution">
    <text evidence="1">The sequence shown here is derived from an EMBL/GenBank/DDBJ whole genome shotgun (WGS) entry which is preliminary data.</text>
</comment>
<name>A0ABR5SJB6_9BACT</name>
<organism evidence="1 2">
    <name type="scientific">Candidatus Magnetominusculus xianensis</name>
    <dbReference type="NCBI Taxonomy" id="1748249"/>
    <lineage>
        <taxon>Bacteria</taxon>
        <taxon>Pseudomonadati</taxon>
        <taxon>Nitrospirota</taxon>
        <taxon>Nitrospiria</taxon>
        <taxon>Nitrospirales</taxon>
        <taxon>Nitrospiraceae</taxon>
        <taxon>Candidatus Magnetominusculus</taxon>
    </lineage>
</organism>
<evidence type="ECO:0000313" key="2">
    <source>
        <dbReference type="Proteomes" id="UP000060487"/>
    </source>
</evidence>
<evidence type="ECO:0000313" key="1">
    <source>
        <dbReference type="EMBL" id="KWT91064.1"/>
    </source>
</evidence>
<keyword evidence="2" id="KW-1185">Reference proteome</keyword>
<accession>A0ABR5SJB6</accession>
<proteinExistence type="predicted"/>